<keyword evidence="7" id="KW-0813">Transport</keyword>
<dbReference type="GO" id="GO:0022857">
    <property type="term" value="F:transmembrane transporter activity"/>
    <property type="evidence" value="ECO:0007669"/>
    <property type="project" value="InterPro"/>
</dbReference>
<dbReference type="GO" id="GO:0015031">
    <property type="term" value="P:protein transport"/>
    <property type="evidence" value="ECO:0007669"/>
    <property type="project" value="UniProtKB-KW"/>
</dbReference>
<accession>A0AA42B786</accession>
<dbReference type="Pfam" id="PF02472">
    <property type="entry name" value="ExbD"/>
    <property type="match status" value="1"/>
</dbReference>
<evidence type="ECO:0000256" key="1">
    <source>
        <dbReference type="ARBA" id="ARBA00004162"/>
    </source>
</evidence>
<keyword evidence="5 8" id="KW-1133">Transmembrane helix</keyword>
<evidence type="ECO:0000313" key="9">
    <source>
        <dbReference type="EMBL" id="MCM2679600.1"/>
    </source>
</evidence>
<dbReference type="Proteomes" id="UP001165393">
    <property type="component" value="Unassembled WGS sequence"/>
</dbReference>
<evidence type="ECO:0000256" key="7">
    <source>
        <dbReference type="RuleBase" id="RU003879"/>
    </source>
</evidence>
<evidence type="ECO:0000256" key="4">
    <source>
        <dbReference type="ARBA" id="ARBA00022692"/>
    </source>
</evidence>
<keyword evidence="3" id="KW-1003">Cell membrane</keyword>
<dbReference type="InterPro" id="IPR003400">
    <property type="entry name" value="ExbD"/>
</dbReference>
<sequence length="141" mass="15295">MIKSSTCSDPSSGAIELTPLIDIVFIVVVFLLATSNAPVMQIDVDLPSDQQGLSVVADASEPVVIGLKDSPPRWWIDAQSFATYTEFESQLLAHVTSTTPTQLAIDREVPSEHLIQLISLLQHHQISNVGLLMSPQNSDSE</sequence>
<gene>
    <name evidence="9" type="ORF">NAF29_07950</name>
</gene>
<comment type="caution">
    <text evidence="9">The sequence shown here is derived from an EMBL/GenBank/DDBJ whole genome shotgun (WGS) entry which is preliminary data.</text>
</comment>
<reference evidence="9 10" key="1">
    <citation type="journal article" date="2013" name="Antonie Van Leeuwenhoek">
        <title>Echinimonas agarilytica gen. nov., sp. nov., a new gammaproteobacterium isolated from the sea urchin Strongylocentrotus intermedius.</title>
        <authorList>
            <person name="Nedashkovskaya O.I."/>
            <person name="Stenkova A.M."/>
            <person name="Zhukova N.V."/>
            <person name="Van Trappen S."/>
            <person name="Lee J.S."/>
            <person name="Kim S.B."/>
        </authorList>
    </citation>
    <scope>NUCLEOTIDE SEQUENCE [LARGE SCALE GENOMIC DNA]</scope>
    <source>
        <strain evidence="9 10">KMM 6351</strain>
    </source>
</reference>
<evidence type="ECO:0000313" key="10">
    <source>
        <dbReference type="Proteomes" id="UP001165393"/>
    </source>
</evidence>
<proteinExistence type="inferred from homology"/>
<dbReference type="GO" id="GO:0005886">
    <property type="term" value="C:plasma membrane"/>
    <property type="evidence" value="ECO:0007669"/>
    <property type="project" value="UniProtKB-SubCell"/>
</dbReference>
<comment type="subcellular location">
    <subcellularLocation>
        <location evidence="1">Cell membrane</location>
        <topology evidence="1">Single-pass membrane protein</topology>
    </subcellularLocation>
    <subcellularLocation>
        <location evidence="7">Cell membrane</location>
        <topology evidence="7">Single-pass type II membrane protein</topology>
    </subcellularLocation>
</comment>
<comment type="similarity">
    <text evidence="2 7">Belongs to the ExbD/TolR family.</text>
</comment>
<evidence type="ECO:0000256" key="8">
    <source>
        <dbReference type="SAM" id="Phobius"/>
    </source>
</evidence>
<dbReference type="RefSeq" id="WP_251261047.1">
    <property type="nucleotide sequence ID" value="NZ_JAMQGP010000003.1"/>
</dbReference>
<keyword evidence="4 7" id="KW-0812">Transmembrane</keyword>
<evidence type="ECO:0000256" key="2">
    <source>
        <dbReference type="ARBA" id="ARBA00005811"/>
    </source>
</evidence>
<dbReference type="EMBL" id="JAMQGP010000003">
    <property type="protein sequence ID" value="MCM2679600.1"/>
    <property type="molecule type" value="Genomic_DNA"/>
</dbReference>
<keyword evidence="10" id="KW-1185">Reference proteome</keyword>
<protein>
    <submittedName>
        <fullName evidence="9">Biopolymer transporter ExbD</fullName>
    </submittedName>
</protein>
<keyword evidence="6 8" id="KW-0472">Membrane</keyword>
<evidence type="ECO:0000256" key="3">
    <source>
        <dbReference type="ARBA" id="ARBA00022475"/>
    </source>
</evidence>
<organism evidence="9 10">
    <name type="scientific">Echinimonas agarilytica</name>
    <dbReference type="NCBI Taxonomy" id="1215918"/>
    <lineage>
        <taxon>Bacteria</taxon>
        <taxon>Pseudomonadati</taxon>
        <taxon>Pseudomonadota</taxon>
        <taxon>Gammaproteobacteria</taxon>
        <taxon>Alteromonadales</taxon>
        <taxon>Echinimonadaceae</taxon>
        <taxon>Echinimonas</taxon>
    </lineage>
</organism>
<evidence type="ECO:0000256" key="6">
    <source>
        <dbReference type="ARBA" id="ARBA00023136"/>
    </source>
</evidence>
<feature type="transmembrane region" description="Helical" evidence="8">
    <location>
        <begin position="12"/>
        <end position="33"/>
    </location>
</feature>
<name>A0AA42B786_9GAMM</name>
<keyword evidence="7" id="KW-0653">Protein transport</keyword>
<dbReference type="AlphaFoldDB" id="A0AA42B786"/>
<evidence type="ECO:0000256" key="5">
    <source>
        <dbReference type="ARBA" id="ARBA00022989"/>
    </source>
</evidence>